<evidence type="ECO:0000313" key="3">
    <source>
        <dbReference type="Proteomes" id="UP000664859"/>
    </source>
</evidence>
<feature type="region of interest" description="Disordered" evidence="1">
    <location>
        <begin position="70"/>
        <end position="134"/>
    </location>
</feature>
<keyword evidence="3" id="KW-1185">Reference proteome</keyword>
<feature type="compositionally biased region" description="Basic and acidic residues" evidence="1">
    <location>
        <begin position="122"/>
        <end position="132"/>
    </location>
</feature>
<feature type="region of interest" description="Disordered" evidence="1">
    <location>
        <begin position="1"/>
        <end position="33"/>
    </location>
</feature>
<sequence>MAGHMRSGRAQRHATKEGGGMPQERRKGRAPRFARASLSAAAAVAVPWVVKACRVTEDCAHVLRGRGAAIQGDAASSALTPRSVPPRSAGAAPPRASNGSDARRRAAAAAGTVAPLTAPSARAHDAAADRGAGDAAPARLALLSKGPNERPLLRAERGR</sequence>
<protein>
    <submittedName>
        <fullName evidence="2">Uncharacterized protein</fullName>
    </submittedName>
</protein>
<dbReference type="Proteomes" id="UP000664859">
    <property type="component" value="Unassembled WGS sequence"/>
</dbReference>
<comment type="caution">
    <text evidence="2">The sequence shown here is derived from an EMBL/GenBank/DDBJ whole genome shotgun (WGS) entry which is preliminary data.</text>
</comment>
<reference evidence="2" key="1">
    <citation type="submission" date="2021-02" db="EMBL/GenBank/DDBJ databases">
        <title>First Annotated Genome of the Yellow-green Alga Tribonema minus.</title>
        <authorList>
            <person name="Mahan K.M."/>
        </authorList>
    </citation>
    <scope>NUCLEOTIDE SEQUENCE</scope>
    <source>
        <strain evidence="2">UTEX B ZZ1240</strain>
    </source>
</reference>
<gene>
    <name evidence="2" type="ORF">JKP88DRAFT_277124</name>
</gene>
<accession>A0A835YZS0</accession>
<evidence type="ECO:0000313" key="2">
    <source>
        <dbReference type="EMBL" id="KAG5184351.1"/>
    </source>
</evidence>
<proteinExistence type="predicted"/>
<dbReference type="EMBL" id="JAFCMP010000168">
    <property type="protein sequence ID" value="KAG5184351.1"/>
    <property type="molecule type" value="Genomic_DNA"/>
</dbReference>
<evidence type="ECO:0000256" key="1">
    <source>
        <dbReference type="SAM" id="MobiDB-lite"/>
    </source>
</evidence>
<feature type="compositionally biased region" description="Basic residues" evidence="1">
    <location>
        <begin position="1"/>
        <end position="13"/>
    </location>
</feature>
<dbReference type="AlphaFoldDB" id="A0A835YZS0"/>
<organism evidence="2 3">
    <name type="scientific">Tribonema minus</name>
    <dbReference type="NCBI Taxonomy" id="303371"/>
    <lineage>
        <taxon>Eukaryota</taxon>
        <taxon>Sar</taxon>
        <taxon>Stramenopiles</taxon>
        <taxon>Ochrophyta</taxon>
        <taxon>PX clade</taxon>
        <taxon>Xanthophyceae</taxon>
        <taxon>Tribonematales</taxon>
        <taxon>Tribonemataceae</taxon>
        <taxon>Tribonema</taxon>
    </lineage>
</organism>
<feature type="compositionally biased region" description="Low complexity" evidence="1">
    <location>
        <begin position="81"/>
        <end position="97"/>
    </location>
</feature>
<name>A0A835YZS0_9STRA</name>